<comment type="similarity">
    <text evidence="3">Belongs to the metallo-dependent hydrolases superfamily. Adenosine and AMP deaminases family. ADGF subfamily.</text>
</comment>
<evidence type="ECO:0000256" key="6">
    <source>
        <dbReference type="ARBA" id="ARBA00022525"/>
    </source>
</evidence>
<feature type="signal peptide" evidence="11">
    <location>
        <begin position="1"/>
        <end position="17"/>
    </location>
</feature>
<dbReference type="KEGG" id="fas:105264110"/>
<dbReference type="OrthoDB" id="7202371at2759"/>
<name>A0A9R1SXR3_9HYME</name>
<evidence type="ECO:0000256" key="10">
    <source>
        <dbReference type="ARBA" id="ARBA00047764"/>
    </source>
</evidence>
<dbReference type="InterPro" id="IPR001365">
    <property type="entry name" value="A_deaminase_dom"/>
</dbReference>
<evidence type="ECO:0000256" key="5">
    <source>
        <dbReference type="ARBA" id="ARBA00018099"/>
    </source>
</evidence>
<evidence type="ECO:0000256" key="2">
    <source>
        <dbReference type="ARBA" id="ARBA00004613"/>
    </source>
</evidence>
<feature type="domain" description="Adenosine deaminase" evidence="12">
    <location>
        <begin position="169"/>
        <end position="465"/>
    </location>
</feature>
<dbReference type="Pfam" id="PF00962">
    <property type="entry name" value="A_deaminase"/>
    <property type="match status" value="1"/>
</dbReference>
<comment type="cofactor">
    <cofactor evidence="1">
        <name>Zn(2+)</name>
        <dbReference type="ChEBI" id="CHEBI:29105"/>
    </cofactor>
</comment>
<dbReference type="NCBIfam" id="TIGR01431">
    <property type="entry name" value="adm_rel"/>
    <property type="match status" value="1"/>
</dbReference>
<comment type="subcellular location">
    <subcellularLocation>
        <location evidence="2">Secreted</location>
    </subcellularLocation>
</comment>
<keyword evidence="7" id="KW-0479">Metal-binding</keyword>
<dbReference type="PANTHER" id="PTHR11409:SF39">
    <property type="entry name" value="ADENOSINE DEAMINASE 2"/>
    <property type="match status" value="1"/>
</dbReference>
<dbReference type="Gene3D" id="3.20.20.140">
    <property type="entry name" value="Metal-dependent hydrolases"/>
    <property type="match status" value="1"/>
</dbReference>
<proteinExistence type="inferred from homology"/>
<dbReference type="InterPro" id="IPR032466">
    <property type="entry name" value="Metal_Hydrolase"/>
</dbReference>
<evidence type="ECO:0000256" key="7">
    <source>
        <dbReference type="ARBA" id="ARBA00022723"/>
    </source>
</evidence>
<dbReference type="PANTHER" id="PTHR11409">
    <property type="entry name" value="ADENOSINE DEAMINASE"/>
    <property type="match status" value="1"/>
</dbReference>
<evidence type="ECO:0000256" key="11">
    <source>
        <dbReference type="SAM" id="SignalP"/>
    </source>
</evidence>
<organism evidence="13 14">
    <name type="scientific">Fopius arisanus</name>
    <dbReference type="NCBI Taxonomy" id="64838"/>
    <lineage>
        <taxon>Eukaryota</taxon>
        <taxon>Metazoa</taxon>
        <taxon>Ecdysozoa</taxon>
        <taxon>Arthropoda</taxon>
        <taxon>Hexapoda</taxon>
        <taxon>Insecta</taxon>
        <taxon>Pterygota</taxon>
        <taxon>Neoptera</taxon>
        <taxon>Endopterygota</taxon>
        <taxon>Hymenoptera</taxon>
        <taxon>Apocrita</taxon>
        <taxon>Ichneumonoidea</taxon>
        <taxon>Braconidae</taxon>
        <taxon>Opiinae</taxon>
        <taxon>Fopius</taxon>
    </lineage>
</organism>
<comment type="catalytic activity">
    <reaction evidence="10">
        <text>adenosine + H2O + H(+) = inosine + NH4(+)</text>
        <dbReference type="Rhea" id="RHEA:24408"/>
        <dbReference type="ChEBI" id="CHEBI:15377"/>
        <dbReference type="ChEBI" id="CHEBI:15378"/>
        <dbReference type="ChEBI" id="CHEBI:16335"/>
        <dbReference type="ChEBI" id="CHEBI:17596"/>
        <dbReference type="ChEBI" id="CHEBI:28938"/>
        <dbReference type="EC" id="3.5.4.4"/>
    </reaction>
</comment>
<evidence type="ECO:0000256" key="4">
    <source>
        <dbReference type="ARBA" id="ARBA00012784"/>
    </source>
</evidence>
<dbReference type="SUPFAM" id="SSF51556">
    <property type="entry name" value="Metallo-dependent hydrolases"/>
    <property type="match status" value="1"/>
</dbReference>
<protein>
    <recommendedName>
        <fullName evidence="5">Adenosine deaminase</fullName>
        <ecNumber evidence="4">3.5.4.4</ecNumber>
    </recommendedName>
</protein>
<dbReference type="InterPro" id="IPR006331">
    <property type="entry name" value="ADGF"/>
</dbReference>
<dbReference type="GO" id="GO:0005615">
    <property type="term" value="C:extracellular space"/>
    <property type="evidence" value="ECO:0007669"/>
    <property type="project" value="InterPro"/>
</dbReference>
<feature type="chain" id="PRO_5040408622" description="Adenosine deaminase" evidence="11">
    <location>
        <begin position="18"/>
        <end position="528"/>
    </location>
</feature>
<keyword evidence="9" id="KW-0378">Hydrolase</keyword>
<dbReference type="EC" id="3.5.4.4" evidence="4"/>
<dbReference type="AlphaFoldDB" id="A0A9R1SXR3"/>
<evidence type="ECO:0000256" key="9">
    <source>
        <dbReference type="ARBA" id="ARBA00022801"/>
    </source>
</evidence>
<accession>A0A9R1SXR3</accession>
<dbReference type="GO" id="GO:0046103">
    <property type="term" value="P:inosine biosynthetic process"/>
    <property type="evidence" value="ECO:0007669"/>
    <property type="project" value="TreeGrafter"/>
</dbReference>
<dbReference type="InterPro" id="IPR006330">
    <property type="entry name" value="Ado/ade_deaminase"/>
</dbReference>
<evidence type="ECO:0000259" key="12">
    <source>
        <dbReference type="Pfam" id="PF00962"/>
    </source>
</evidence>
<evidence type="ECO:0000256" key="3">
    <source>
        <dbReference type="ARBA" id="ARBA00006083"/>
    </source>
</evidence>
<evidence type="ECO:0000256" key="1">
    <source>
        <dbReference type="ARBA" id="ARBA00001947"/>
    </source>
</evidence>
<sequence>MMMIRIAVVLLIAVAYAASLEQFQLTAEQCHNLYNNWLEAGVIKSLDQSLTKQNYGVLPAMNFMKARDLIKKTEIFQLIQQIPKGAALHVHHKAMVDGEWVYNATFRENLYIQDVDGRLRLHFFGKHDSSWQLLSQIRTLQRDDTLEKRIRGEMTMIVLNPEEMYPNSDAAWSKFQRVFKFLRPFLNYRPLAEDHFYQGLLEFYEDNVMYMEVRSGLSNLYDLNGRIYNTIETAGIFQEVANRFKREHPDFIGAKIIYSKSKRMGKAKLKSFLDEAIELKRIYPEFIAGVDLVGRENPAIQLNDYYELLSEAEKHIDFFFHAGETQLNDGTVSSSNVDAAIRHHSKRIGHAYSLSKEIQIIREFKKKNIPVEVCPISNQVLGLVKDLYNHQASVLFALDIPVVISSDDPGMWGAKGLSYDFYETYVAIMEYRASFHSLKKIAKDSIIYSVLSADEKVKALKTIDEKWDQAIRNHINFACNHQIFRVTRNPEYVHLELLIINNYRSLNWSPNFHWEWVPSVMPWEKSRR</sequence>
<gene>
    <name evidence="14" type="primary">LOC105264110</name>
</gene>
<keyword evidence="13" id="KW-1185">Reference proteome</keyword>
<dbReference type="RefSeq" id="XP_011299061.1">
    <property type="nucleotide sequence ID" value="XM_011300759.1"/>
</dbReference>
<dbReference type="GO" id="GO:0046872">
    <property type="term" value="F:metal ion binding"/>
    <property type="evidence" value="ECO:0007669"/>
    <property type="project" value="UniProtKB-KW"/>
</dbReference>
<keyword evidence="8 11" id="KW-0732">Signal</keyword>
<reference evidence="14" key="1">
    <citation type="submission" date="2025-08" db="UniProtKB">
        <authorList>
            <consortium name="RefSeq"/>
        </authorList>
    </citation>
    <scope>IDENTIFICATION</scope>
    <source>
        <strain evidence="14">USDA-PBARC FA_bdor</strain>
        <tissue evidence="14">Whole organism</tissue>
    </source>
</reference>
<dbReference type="GO" id="GO:0006154">
    <property type="term" value="P:adenosine catabolic process"/>
    <property type="evidence" value="ECO:0007669"/>
    <property type="project" value="InterPro"/>
</dbReference>
<evidence type="ECO:0000313" key="14">
    <source>
        <dbReference type="RefSeq" id="XP_011299061.1"/>
    </source>
</evidence>
<dbReference type="Proteomes" id="UP000694866">
    <property type="component" value="Unplaced"/>
</dbReference>
<dbReference type="GeneID" id="105264110"/>
<evidence type="ECO:0000256" key="8">
    <source>
        <dbReference type="ARBA" id="ARBA00022729"/>
    </source>
</evidence>
<keyword evidence="6" id="KW-0964">Secreted</keyword>
<evidence type="ECO:0000313" key="13">
    <source>
        <dbReference type="Proteomes" id="UP000694866"/>
    </source>
</evidence>
<dbReference type="GO" id="GO:0004000">
    <property type="term" value="F:adenosine deaminase activity"/>
    <property type="evidence" value="ECO:0007669"/>
    <property type="project" value="InterPro"/>
</dbReference>
<dbReference type="FunFam" id="3.20.20.140:FF:000017">
    <property type="entry name" value="Adenosine deaminase 2"/>
    <property type="match status" value="1"/>
</dbReference>